<dbReference type="Pfam" id="PF00583">
    <property type="entry name" value="Acetyltransf_1"/>
    <property type="match status" value="1"/>
</dbReference>
<evidence type="ECO:0000313" key="4">
    <source>
        <dbReference type="Proteomes" id="UP001279660"/>
    </source>
</evidence>
<dbReference type="PANTHER" id="PTHR13947:SF37">
    <property type="entry name" value="LD18367P"/>
    <property type="match status" value="1"/>
</dbReference>
<dbReference type="Proteomes" id="UP001279660">
    <property type="component" value="Unassembled WGS sequence"/>
</dbReference>
<sequence>MDGLTIHGYRDDLAQAFHDINAQWIAAMYRLEPTDRDVLENPRARIIDRGGDILFVEAAGLGIVGACALQKTGEGQFELTKMGVLESARGRKAGEFLLHAVIARARALGAERLYLLSNSKSAAAIHLYEKLGFVHDTGIMDEFGARYERCNVAMLYPLD</sequence>
<dbReference type="Gene3D" id="3.40.630.30">
    <property type="match status" value="1"/>
</dbReference>
<keyword evidence="1" id="KW-0808">Transferase</keyword>
<protein>
    <submittedName>
        <fullName evidence="3">GNAT family N-acetyltransferase</fullName>
    </submittedName>
</protein>
<name>A0ABU4PHV6_9SPHN</name>
<evidence type="ECO:0000259" key="2">
    <source>
        <dbReference type="PROSITE" id="PS51186"/>
    </source>
</evidence>
<keyword evidence="4" id="KW-1185">Reference proteome</keyword>
<feature type="domain" description="N-acetyltransferase" evidence="2">
    <location>
        <begin position="4"/>
        <end position="159"/>
    </location>
</feature>
<dbReference type="InterPro" id="IPR050769">
    <property type="entry name" value="NAT_camello-type"/>
</dbReference>
<evidence type="ECO:0000313" key="3">
    <source>
        <dbReference type="EMBL" id="MDX5983771.1"/>
    </source>
</evidence>
<dbReference type="EMBL" id="JAWXXV010000001">
    <property type="protein sequence ID" value="MDX5983771.1"/>
    <property type="molecule type" value="Genomic_DNA"/>
</dbReference>
<dbReference type="PANTHER" id="PTHR13947">
    <property type="entry name" value="GNAT FAMILY N-ACETYLTRANSFERASE"/>
    <property type="match status" value="1"/>
</dbReference>
<comment type="caution">
    <text evidence="3">The sequence shown here is derived from an EMBL/GenBank/DDBJ whole genome shotgun (WGS) entry which is preliminary data.</text>
</comment>
<dbReference type="CDD" id="cd04301">
    <property type="entry name" value="NAT_SF"/>
    <property type="match status" value="1"/>
</dbReference>
<gene>
    <name evidence="3" type="ORF">SIL82_05820</name>
</gene>
<evidence type="ECO:0000256" key="1">
    <source>
        <dbReference type="ARBA" id="ARBA00022679"/>
    </source>
</evidence>
<organism evidence="3 4">
    <name type="scientific">Sphingomonas echinoides</name>
    <dbReference type="NCBI Taxonomy" id="59803"/>
    <lineage>
        <taxon>Bacteria</taxon>
        <taxon>Pseudomonadati</taxon>
        <taxon>Pseudomonadota</taxon>
        <taxon>Alphaproteobacteria</taxon>
        <taxon>Sphingomonadales</taxon>
        <taxon>Sphingomonadaceae</taxon>
        <taxon>Sphingomonas</taxon>
    </lineage>
</organism>
<dbReference type="InterPro" id="IPR016181">
    <property type="entry name" value="Acyl_CoA_acyltransferase"/>
</dbReference>
<proteinExistence type="predicted"/>
<dbReference type="SUPFAM" id="SSF55729">
    <property type="entry name" value="Acyl-CoA N-acyltransferases (Nat)"/>
    <property type="match status" value="1"/>
</dbReference>
<accession>A0ABU4PHV6</accession>
<reference evidence="3 4" key="1">
    <citation type="submission" date="2023-11" db="EMBL/GenBank/DDBJ databases">
        <title>MicrobeMod: A computational toolkit for identifying prokaryotic methylation and restriction-modification with nanopore sequencing.</title>
        <authorList>
            <person name="Crits-Christoph A."/>
            <person name="Kang S.C."/>
            <person name="Lee H."/>
            <person name="Ostrov N."/>
        </authorList>
    </citation>
    <scope>NUCLEOTIDE SEQUENCE [LARGE SCALE GENOMIC DNA]</scope>
    <source>
        <strain evidence="3 4">ATCC 14820</strain>
    </source>
</reference>
<dbReference type="InterPro" id="IPR000182">
    <property type="entry name" value="GNAT_dom"/>
</dbReference>
<dbReference type="RefSeq" id="WP_010404463.1">
    <property type="nucleotide sequence ID" value="NZ_JAWXXV010000001.1"/>
</dbReference>
<dbReference type="PROSITE" id="PS51186">
    <property type="entry name" value="GNAT"/>
    <property type="match status" value="1"/>
</dbReference>